<feature type="region of interest" description="Disordered" evidence="1">
    <location>
        <begin position="1"/>
        <end position="59"/>
    </location>
</feature>
<protein>
    <submittedName>
        <fullName evidence="2">Uncharacterized protein</fullName>
    </submittedName>
</protein>
<proteinExistence type="predicted"/>
<evidence type="ECO:0000256" key="1">
    <source>
        <dbReference type="SAM" id="MobiDB-lite"/>
    </source>
</evidence>
<gene>
    <name evidence="2" type="ORF">SE17_23215</name>
</gene>
<name>A0A0P9CXM8_9CHLR</name>
<reference evidence="2 3" key="1">
    <citation type="submission" date="2015-09" db="EMBL/GenBank/DDBJ databases">
        <title>Draft genome sequence of Kouleothrix aurantiaca JCM 19913.</title>
        <authorList>
            <person name="Hemp J."/>
        </authorList>
    </citation>
    <scope>NUCLEOTIDE SEQUENCE [LARGE SCALE GENOMIC DNA]</scope>
    <source>
        <strain evidence="2 3">COM-B</strain>
    </source>
</reference>
<sequence>MAASPASPANGRQRGEGRWPAGNSSGSTISVSPMNGPNDTLIYSQATSSRSGSAPGCVT</sequence>
<feature type="compositionally biased region" description="Polar residues" evidence="1">
    <location>
        <begin position="22"/>
        <end position="52"/>
    </location>
</feature>
<comment type="caution">
    <text evidence="2">The sequence shown here is derived from an EMBL/GenBank/DDBJ whole genome shotgun (WGS) entry which is preliminary data.</text>
</comment>
<dbReference type="AlphaFoldDB" id="A0A0P9CXM8"/>
<dbReference type="Proteomes" id="UP000050509">
    <property type="component" value="Unassembled WGS sequence"/>
</dbReference>
<evidence type="ECO:0000313" key="3">
    <source>
        <dbReference type="Proteomes" id="UP000050509"/>
    </source>
</evidence>
<evidence type="ECO:0000313" key="2">
    <source>
        <dbReference type="EMBL" id="KPV51091.1"/>
    </source>
</evidence>
<accession>A0A0P9CXM8</accession>
<dbReference type="EMBL" id="LJCR01001078">
    <property type="protein sequence ID" value="KPV51091.1"/>
    <property type="molecule type" value="Genomic_DNA"/>
</dbReference>
<dbReference type="PATRIC" id="fig|186479.3.peg.357"/>
<organism evidence="2 3">
    <name type="scientific">Kouleothrix aurantiaca</name>
    <dbReference type="NCBI Taxonomy" id="186479"/>
    <lineage>
        <taxon>Bacteria</taxon>
        <taxon>Bacillati</taxon>
        <taxon>Chloroflexota</taxon>
        <taxon>Chloroflexia</taxon>
        <taxon>Chloroflexales</taxon>
        <taxon>Roseiflexineae</taxon>
        <taxon>Roseiflexaceae</taxon>
        <taxon>Kouleothrix</taxon>
    </lineage>
</organism>
<keyword evidence="3" id="KW-1185">Reference proteome</keyword>